<dbReference type="PANTHER" id="PTHR43390:SF1">
    <property type="entry name" value="CHLOROPLAST PROCESSING PEPTIDASE"/>
    <property type="match status" value="1"/>
</dbReference>
<name>A0A839QTT0_9MICC</name>
<comment type="caution">
    <text evidence="9">The sequence shown here is derived from an EMBL/GenBank/DDBJ whole genome shotgun (WGS) entry which is preliminary data.</text>
</comment>
<keyword evidence="7" id="KW-0472">Membrane</keyword>
<feature type="active site" evidence="6">
    <location>
        <position position="57"/>
    </location>
</feature>
<gene>
    <name evidence="9" type="ORF">E9229_003623</name>
</gene>
<comment type="subcellular location">
    <subcellularLocation>
        <location evidence="2">Cell membrane</location>
        <topology evidence="2">Single-pass type II membrane protein</topology>
    </subcellularLocation>
    <subcellularLocation>
        <location evidence="7">Membrane</location>
        <topology evidence="7">Single-pass type II membrane protein</topology>
    </subcellularLocation>
</comment>
<dbReference type="GO" id="GO:0006465">
    <property type="term" value="P:signal peptide processing"/>
    <property type="evidence" value="ECO:0007669"/>
    <property type="project" value="InterPro"/>
</dbReference>
<comment type="catalytic activity">
    <reaction evidence="1 7">
        <text>Cleavage of hydrophobic, N-terminal signal or leader sequences from secreted and periplasmic proteins.</text>
        <dbReference type="EC" id="3.4.21.89"/>
    </reaction>
</comment>
<keyword evidence="7" id="KW-0645">Protease</keyword>
<dbReference type="CDD" id="cd06530">
    <property type="entry name" value="S26_SPase_I"/>
    <property type="match status" value="1"/>
</dbReference>
<comment type="similarity">
    <text evidence="3 7">Belongs to the peptidase S26 family.</text>
</comment>
<feature type="domain" description="Peptidase S26" evidence="8">
    <location>
        <begin position="27"/>
        <end position="215"/>
    </location>
</feature>
<dbReference type="InterPro" id="IPR036286">
    <property type="entry name" value="LexA/Signal_pep-like_sf"/>
</dbReference>
<evidence type="ECO:0000259" key="8">
    <source>
        <dbReference type="Pfam" id="PF10502"/>
    </source>
</evidence>
<dbReference type="PRINTS" id="PR00727">
    <property type="entry name" value="LEADERPTASE"/>
</dbReference>
<evidence type="ECO:0000256" key="1">
    <source>
        <dbReference type="ARBA" id="ARBA00000677"/>
    </source>
</evidence>
<keyword evidence="7" id="KW-1133">Transmembrane helix</keyword>
<dbReference type="EC" id="3.4.21.89" evidence="4 7"/>
<sequence>MSHAQEQPATDPQGSGKHRNKVWAAVREILIVVVAALLISLLVKTFFFRAFYIPSGSMELTLQKNDRIFANLLVPGPFDVQHGDVVVFRDDLGWLPPIEPAPTNPVGDFLIFVGLLPDPSSQHLVKRIIGMPGDTVVCCTADGKLSINGTEITEPYIYPGNAPSIEEFKVTVPEGKVWVMGDHRAASADSRFHMEDHGGFVSISSIEGKVGVISWPLDRIGFVSNYSEVFAQVPAASAVSK</sequence>
<dbReference type="AlphaFoldDB" id="A0A839QTT0"/>
<evidence type="ECO:0000256" key="6">
    <source>
        <dbReference type="PIRSR" id="PIRSR600223-1"/>
    </source>
</evidence>
<keyword evidence="7" id="KW-0812">Transmembrane</keyword>
<dbReference type="GO" id="GO:0009003">
    <property type="term" value="F:signal peptidase activity"/>
    <property type="evidence" value="ECO:0007669"/>
    <property type="project" value="UniProtKB-EC"/>
</dbReference>
<organism evidence="9 10">
    <name type="scientific">Paeniglutamicibacter cryotolerans</name>
    <dbReference type="NCBI Taxonomy" id="670079"/>
    <lineage>
        <taxon>Bacteria</taxon>
        <taxon>Bacillati</taxon>
        <taxon>Actinomycetota</taxon>
        <taxon>Actinomycetes</taxon>
        <taxon>Micrococcales</taxon>
        <taxon>Micrococcaceae</taxon>
        <taxon>Paeniglutamicibacter</taxon>
    </lineage>
</organism>
<proteinExistence type="inferred from homology"/>
<feature type="active site" evidence="6">
    <location>
        <position position="126"/>
    </location>
</feature>
<dbReference type="GO" id="GO:0005886">
    <property type="term" value="C:plasma membrane"/>
    <property type="evidence" value="ECO:0007669"/>
    <property type="project" value="UniProtKB-SubCell"/>
</dbReference>
<evidence type="ECO:0000256" key="4">
    <source>
        <dbReference type="ARBA" id="ARBA00013208"/>
    </source>
</evidence>
<protein>
    <recommendedName>
        <fullName evidence="4 7">Signal peptidase I</fullName>
        <ecNumber evidence="4 7">3.4.21.89</ecNumber>
    </recommendedName>
</protein>
<dbReference type="PANTHER" id="PTHR43390">
    <property type="entry name" value="SIGNAL PEPTIDASE I"/>
    <property type="match status" value="1"/>
</dbReference>
<dbReference type="EMBL" id="JACHVS010000002">
    <property type="protein sequence ID" value="MBB2997376.1"/>
    <property type="molecule type" value="Genomic_DNA"/>
</dbReference>
<dbReference type="PROSITE" id="PS00761">
    <property type="entry name" value="SPASE_I_3"/>
    <property type="match status" value="1"/>
</dbReference>
<dbReference type="Pfam" id="PF10502">
    <property type="entry name" value="Peptidase_S26"/>
    <property type="match status" value="1"/>
</dbReference>
<evidence type="ECO:0000256" key="3">
    <source>
        <dbReference type="ARBA" id="ARBA00009370"/>
    </source>
</evidence>
<dbReference type="Proteomes" id="UP000523000">
    <property type="component" value="Unassembled WGS sequence"/>
</dbReference>
<reference evidence="9 10" key="1">
    <citation type="submission" date="2020-08" db="EMBL/GenBank/DDBJ databases">
        <title>Sequencing the genomes of 1000 actinobacteria strains.</title>
        <authorList>
            <person name="Klenk H.-P."/>
        </authorList>
    </citation>
    <scope>NUCLEOTIDE SEQUENCE [LARGE SCALE GENOMIC DNA]</scope>
    <source>
        <strain evidence="9 10">DSM 22826</strain>
    </source>
</reference>
<accession>A0A839QTT0</accession>
<dbReference type="InterPro" id="IPR019758">
    <property type="entry name" value="Pept_S26A_signal_pept_1_CS"/>
</dbReference>
<evidence type="ECO:0000313" key="10">
    <source>
        <dbReference type="Proteomes" id="UP000523000"/>
    </source>
</evidence>
<evidence type="ECO:0000313" key="9">
    <source>
        <dbReference type="EMBL" id="MBB2997376.1"/>
    </source>
</evidence>
<evidence type="ECO:0000256" key="2">
    <source>
        <dbReference type="ARBA" id="ARBA00004401"/>
    </source>
</evidence>
<evidence type="ECO:0000256" key="7">
    <source>
        <dbReference type="RuleBase" id="RU362042"/>
    </source>
</evidence>
<dbReference type="NCBIfam" id="TIGR02227">
    <property type="entry name" value="sigpep_I_bact"/>
    <property type="match status" value="1"/>
</dbReference>
<dbReference type="GO" id="GO:0004252">
    <property type="term" value="F:serine-type endopeptidase activity"/>
    <property type="evidence" value="ECO:0007669"/>
    <property type="project" value="InterPro"/>
</dbReference>
<keyword evidence="5 7" id="KW-0378">Hydrolase</keyword>
<evidence type="ECO:0000256" key="5">
    <source>
        <dbReference type="ARBA" id="ARBA00022801"/>
    </source>
</evidence>
<feature type="transmembrane region" description="Helical" evidence="7">
    <location>
        <begin position="29"/>
        <end position="52"/>
    </location>
</feature>
<dbReference type="Gene3D" id="2.10.109.10">
    <property type="entry name" value="Umud Fragment, subunit A"/>
    <property type="match status" value="1"/>
</dbReference>
<keyword evidence="10" id="KW-1185">Reference proteome</keyword>
<dbReference type="InterPro" id="IPR000223">
    <property type="entry name" value="Pept_S26A_signal_pept_1"/>
</dbReference>
<dbReference type="InterPro" id="IPR019533">
    <property type="entry name" value="Peptidase_S26"/>
</dbReference>
<dbReference type="SUPFAM" id="SSF51306">
    <property type="entry name" value="LexA/Signal peptidase"/>
    <property type="match status" value="1"/>
</dbReference>
<dbReference type="RefSeq" id="WP_183512924.1">
    <property type="nucleotide sequence ID" value="NZ_BAABGK010000018.1"/>
</dbReference>